<proteinExistence type="predicted"/>
<accession>A0A679HXG4</accession>
<protein>
    <submittedName>
        <fullName evidence="1">Uncharacterized protein</fullName>
    </submittedName>
</protein>
<reference evidence="2" key="1">
    <citation type="submission" date="2020-01" db="EMBL/GenBank/DDBJ databases">
        <title>Phosphoaccumulans saitamaens gen. nov., sp. nov., a polyphosphate accumulating bacterium isolated from surface river water.</title>
        <authorList>
            <person name="Watanabe K."/>
            <person name="Suda W."/>
        </authorList>
    </citation>
    <scope>NUCLEOTIDE SEQUENCE [LARGE SCALE GENOMIC DNA]</scope>
    <source>
        <strain evidence="2">ICHIAU1</strain>
    </source>
</reference>
<dbReference type="Proteomes" id="UP000463961">
    <property type="component" value="Chromosome"/>
</dbReference>
<evidence type="ECO:0000313" key="2">
    <source>
        <dbReference type="Proteomes" id="UP000463961"/>
    </source>
</evidence>
<organism evidence="1 2">
    <name type="scientific">Fluviibacter phosphoraccumulans</name>
    <dbReference type="NCBI Taxonomy" id="1751046"/>
    <lineage>
        <taxon>Bacteria</taxon>
        <taxon>Pseudomonadati</taxon>
        <taxon>Pseudomonadota</taxon>
        <taxon>Betaproteobacteria</taxon>
        <taxon>Rhodocyclales</taxon>
        <taxon>Fluviibacteraceae</taxon>
        <taxon>Fluviibacter</taxon>
    </lineage>
</organism>
<name>A0A679HXG4_9RHOO</name>
<dbReference type="EMBL" id="AP022345">
    <property type="protein sequence ID" value="BBU68425.1"/>
    <property type="molecule type" value="Genomic_DNA"/>
</dbReference>
<evidence type="ECO:0000313" key="1">
    <source>
        <dbReference type="EMBL" id="BBU68425.1"/>
    </source>
</evidence>
<gene>
    <name evidence="1" type="ORF">ICHIAU1_07080</name>
</gene>
<keyword evidence="2" id="KW-1185">Reference proteome</keyword>
<dbReference type="RefSeq" id="WP_162050784.1">
    <property type="nucleotide sequence ID" value="NZ_AP019011.1"/>
</dbReference>
<dbReference type="AlphaFoldDB" id="A0A679HXG4"/>
<sequence length="128" mass="13745">MSLNLNLASSHPLTRACLMALGLCLTPLAFAQAAPSSLPPQVVTNDPALLNPEAEAEEAPDVTISPDDRSTSIRTYGRGGRPSREVVDPPLLPSYSESPEVDPQSVIPDSDPVRGDTVQPPMWTIWSW</sequence>